<sequence>ISPRHVDLVEEAEVPRGGEATVESGKAPLRLLRDGRARTLGRGCGEAGRGGRRDAERRDAKRRDSEERRSSALAGGRPERFADYRRISALPGRKRDAFRRTAFSTARSEKWTFLEDGLQAEPAGSRRTPEKSSADITPDPRVSSNESLREKKKEVDLPTKDTSSRTSVLPKRRIVHFDLKGAAPKADYLVRVLELVKGAGATGILLEWEDAFPFEGRLGGIAARDRYSVEEVERVLDAAGRLRLDVIPLVQTFGHLEFVLKTREFESLRESPGDPQALCPSDNESRAMVTETIDQVMRVHRRYGPTHLHVGCDEVFLLGLCPRCRSRAKNDLFLSHVEFVAHYVRKKHGLIPIVWDDMFRKLSPSDLADRDLAFVEPMVWVYAEDVYKFVPATTWNAYAGAFDRVWGASAFKGAFGETLVLPPLGRHLQNNLKWLEVFRKEAGKFQEFRGIVLTGWQRYDHFAVLCELLPAGIPSLVLDLVAVASGRKGRGLVQEARRILSCDGESAGETTYEGLGRCDFPGHEIFEAARRLQPLEERFARETSALRSKGWYTPYNLRHRFTSPMRIREVQDRLASLVESVESVGRDLHSALGLVFPTATVEEYLEQRLYGMWEEARELRDGLAAVAARGPIRNPELNLSPSSANQESRTQPLSFLSQSGIPNSTS</sequence>
<feature type="compositionally biased region" description="Basic and acidic residues" evidence="1">
    <location>
        <begin position="49"/>
        <end position="70"/>
    </location>
</feature>
<feature type="non-terminal residue" evidence="2">
    <location>
        <position position="1"/>
    </location>
</feature>
<feature type="non-terminal residue" evidence="2">
    <location>
        <position position="666"/>
    </location>
</feature>
<evidence type="ECO:0000313" key="3">
    <source>
        <dbReference type="Proteomes" id="UP000677054"/>
    </source>
</evidence>
<dbReference type="PANTHER" id="PTHR21040:SF8">
    <property type="entry name" value="BCDNA.GH04120"/>
    <property type="match status" value="1"/>
</dbReference>
<dbReference type="GO" id="GO:0015929">
    <property type="term" value="F:hexosaminidase activity"/>
    <property type="evidence" value="ECO:0007669"/>
    <property type="project" value="InterPro"/>
</dbReference>
<evidence type="ECO:0000256" key="1">
    <source>
        <dbReference type="SAM" id="MobiDB-lite"/>
    </source>
</evidence>
<dbReference type="SUPFAM" id="SSF51445">
    <property type="entry name" value="(Trans)glycosidases"/>
    <property type="match status" value="1"/>
</dbReference>
<dbReference type="EMBL" id="CAJPEV010002271">
    <property type="protein sequence ID" value="CAG0896354.1"/>
    <property type="molecule type" value="Genomic_DNA"/>
</dbReference>
<dbReference type="InterPro" id="IPR017853">
    <property type="entry name" value="GH"/>
</dbReference>
<protein>
    <recommendedName>
        <fullName evidence="4">Beta-N-acetylhexosaminidase</fullName>
    </recommendedName>
</protein>
<dbReference type="AlphaFoldDB" id="A0A7R9A8F1"/>
<feature type="compositionally biased region" description="Polar residues" evidence="1">
    <location>
        <begin position="637"/>
        <end position="666"/>
    </location>
</feature>
<dbReference type="InterPro" id="IPR038901">
    <property type="entry name" value="HEXDC-like"/>
</dbReference>
<feature type="region of interest" description="Disordered" evidence="1">
    <location>
        <begin position="114"/>
        <end position="164"/>
    </location>
</feature>
<reference evidence="2" key="1">
    <citation type="submission" date="2020-11" db="EMBL/GenBank/DDBJ databases">
        <authorList>
            <person name="Tran Van P."/>
        </authorList>
    </citation>
    <scope>NUCLEOTIDE SEQUENCE</scope>
</reference>
<dbReference type="EMBL" id="LR901788">
    <property type="protein sequence ID" value="CAD7249401.1"/>
    <property type="molecule type" value="Genomic_DNA"/>
</dbReference>
<feature type="compositionally biased region" description="Basic and acidic residues" evidence="1">
    <location>
        <begin position="147"/>
        <end position="163"/>
    </location>
</feature>
<organism evidence="2">
    <name type="scientific">Darwinula stevensoni</name>
    <dbReference type="NCBI Taxonomy" id="69355"/>
    <lineage>
        <taxon>Eukaryota</taxon>
        <taxon>Metazoa</taxon>
        <taxon>Ecdysozoa</taxon>
        <taxon>Arthropoda</taxon>
        <taxon>Crustacea</taxon>
        <taxon>Oligostraca</taxon>
        <taxon>Ostracoda</taxon>
        <taxon>Podocopa</taxon>
        <taxon>Podocopida</taxon>
        <taxon>Darwinulocopina</taxon>
        <taxon>Darwinuloidea</taxon>
        <taxon>Darwinulidae</taxon>
        <taxon>Darwinula</taxon>
    </lineage>
</organism>
<evidence type="ECO:0000313" key="2">
    <source>
        <dbReference type="EMBL" id="CAD7249401.1"/>
    </source>
</evidence>
<feature type="region of interest" description="Disordered" evidence="1">
    <location>
        <begin position="634"/>
        <end position="666"/>
    </location>
</feature>
<name>A0A7R9A8F1_9CRUS</name>
<evidence type="ECO:0008006" key="4">
    <source>
        <dbReference type="Google" id="ProtNLM"/>
    </source>
</evidence>
<feature type="region of interest" description="Disordered" evidence="1">
    <location>
        <begin position="1"/>
        <end position="80"/>
    </location>
</feature>
<feature type="compositionally biased region" description="Basic and acidic residues" evidence="1">
    <location>
        <begin position="1"/>
        <end position="16"/>
    </location>
</feature>
<dbReference type="Proteomes" id="UP000677054">
    <property type="component" value="Unassembled WGS sequence"/>
</dbReference>
<dbReference type="Gene3D" id="3.20.20.80">
    <property type="entry name" value="Glycosidases"/>
    <property type="match status" value="1"/>
</dbReference>
<accession>A0A7R9A8F1</accession>
<keyword evidence="3" id="KW-1185">Reference proteome</keyword>
<proteinExistence type="predicted"/>
<dbReference type="CDD" id="cd06565">
    <property type="entry name" value="GH20_GcnA-like"/>
    <property type="match status" value="1"/>
</dbReference>
<dbReference type="PANTHER" id="PTHR21040">
    <property type="entry name" value="BCDNA.GH04120"/>
    <property type="match status" value="1"/>
</dbReference>
<gene>
    <name evidence="2" type="ORF">DSTB1V02_LOCUS9198</name>
</gene>
<dbReference type="OrthoDB" id="10023921at2759"/>